<dbReference type="InterPro" id="IPR001789">
    <property type="entry name" value="Sig_transdc_resp-reg_receiver"/>
</dbReference>
<feature type="modified residue" description="4-aspartylphosphate" evidence="2">
    <location>
        <position position="49"/>
    </location>
</feature>
<comment type="caution">
    <text evidence="4">The sequence shown here is derived from an EMBL/GenBank/DDBJ whole genome shotgun (WGS) entry which is preliminary data.</text>
</comment>
<keyword evidence="5" id="KW-1185">Reference proteome</keyword>
<dbReference type="CDD" id="cd17574">
    <property type="entry name" value="REC_OmpR"/>
    <property type="match status" value="1"/>
</dbReference>
<dbReference type="SUPFAM" id="SSF52172">
    <property type="entry name" value="CheY-like"/>
    <property type="match status" value="2"/>
</dbReference>
<evidence type="ECO:0000259" key="3">
    <source>
        <dbReference type="PROSITE" id="PS50110"/>
    </source>
</evidence>
<evidence type="ECO:0000313" key="4">
    <source>
        <dbReference type="EMBL" id="GGB02148.1"/>
    </source>
</evidence>
<dbReference type="GO" id="GO:0000160">
    <property type="term" value="P:phosphorelay signal transduction system"/>
    <property type="evidence" value="ECO:0007669"/>
    <property type="project" value="InterPro"/>
</dbReference>
<dbReference type="PANTHER" id="PTHR44591">
    <property type="entry name" value="STRESS RESPONSE REGULATOR PROTEIN 1"/>
    <property type="match status" value="1"/>
</dbReference>
<reference evidence="4" key="2">
    <citation type="submission" date="2020-09" db="EMBL/GenBank/DDBJ databases">
        <authorList>
            <person name="Sun Q."/>
            <person name="Zhou Y."/>
        </authorList>
    </citation>
    <scope>NUCLEOTIDE SEQUENCE</scope>
    <source>
        <strain evidence="4">CGMCC 1.15322</strain>
    </source>
</reference>
<dbReference type="InterPro" id="IPR011006">
    <property type="entry name" value="CheY-like_superfamily"/>
</dbReference>
<sequence length="261" mass="28042">MIVDDEEDIRLVAQFALEQLGGHEVLALGSGREAVDRTAAFSPSLLVLDGSMPGMDGPQTLLALRGQPALKHVPAVFLTAHTSARRIADFRALGAVDVIAKPFEPQHLCDRVSSLLVSPDTVPAMDLEDEEQAQGKKPVALVVEDDPGIRYLLGFILEQQGWRVLEACDGIQGVAAILDGPVTDVVLLDIMLPGVDGLQLLDILRGARRWKGVPVMMLTAKGDEPSVSRALAAGANDYVAKPFDPADLAARVNRLPRRHRS</sequence>
<dbReference type="PROSITE" id="PS50110">
    <property type="entry name" value="RESPONSE_REGULATORY"/>
    <property type="match status" value="2"/>
</dbReference>
<dbReference type="SMART" id="SM00448">
    <property type="entry name" value="REC"/>
    <property type="match status" value="2"/>
</dbReference>
<feature type="domain" description="Response regulatory" evidence="3">
    <location>
        <begin position="139"/>
        <end position="256"/>
    </location>
</feature>
<protein>
    <recommendedName>
        <fullName evidence="3">Response regulatory domain-containing protein</fullName>
    </recommendedName>
</protein>
<name>A0A916SJE8_9BURK</name>
<proteinExistence type="predicted"/>
<accession>A0A916SJE8</accession>
<dbReference type="Proteomes" id="UP000620596">
    <property type="component" value="Unassembled WGS sequence"/>
</dbReference>
<evidence type="ECO:0000313" key="5">
    <source>
        <dbReference type="Proteomes" id="UP000620596"/>
    </source>
</evidence>
<dbReference type="Pfam" id="PF00072">
    <property type="entry name" value="Response_reg"/>
    <property type="match status" value="2"/>
</dbReference>
<organism evidence="4 5">
    <name type="scientific">Polaromonas eurypsychrophila</name>
    <dbReference type="NCBI Taxonomy" id="1614635"/>
    <lineage>
        <taxon>Bacteria</taxon>
        <taxon>Pseudomonadati</taxon>
        <taxon>Pseudomonadota</taxon>
        <taxon>Betaproteobacteria</taxon>
        <taxon>Burkholderiales</taxon>
        <taxon>Comamonadaceae</taxon>
        <taxon>Polaromonas</taxon>
    </lineage>
</organism>
<evidence type="ECO:0000256" key="2">
    <source>
        <dbReference type="PROSITE-ProRule" id="PRU00169"/>
    </source>
</evidence>
<keyword evidence="1 2" id="KW-0597">Phosphoprotein</keyword>
<dbReference type="AlphaFoldDB" id="A0A916SJE8"/>
<reference evidence="4" key="1">
    <citation type="journal article" date="2014" name="Int. J. Syst. Evol. Microbiol.">
        <title>Complete genome sequence of Corynebacterium casei LMG S-19264T (=DSM 44701T), isolated from a smear-ripened cheese.</title>
        <authorList>
            <consortium name="US DOE Joint Genome Institute (JGI-PGF)"/>
            <person name="Walter F."/>
            <person name="Albersmeier A."/>
            <person name="Kalinowski J."/>
            <person name="Ruckert C."/>
        </authorList>
    </citation>
    <scope>NUCLEOTIDE SEQUENCE</scope>
    <source>
        <strain evidence="4">CGMCC 1.15322</strain>
    </source>
</reference>
<feature type="modified residue" description="4-aspartylphosphate" evidence="2">
    <location>
        <position position="189"/>
    </location>
</feature>
<dbReference type="EMBL" id="BMIG01000008">
    <property type="protein sequence ID" value="GGB02148.1"/>
    <property type="molecule type" value="Genomic_DNA"/>
</dbReference>
<evidence type="ECO:0000256" key="1">
    <source>
        <dbReference type="ARBA" id="ARBA00022553"/>
    </source>
</evidence>
<dbReference type="Gene3D" id="3.40.50.2300">
    <property type="match status" value="2"/>
</dbReference>
<dbReference type="PANTHER" id="PTHR44591:SF3">
    <property type="entry name" value="RESPONSE REGULATORY DOMAIN-CONTAINING PROTEIN"/>
    <property type="match status" value="1"/>
</dbReference>
<gene>
    <name evidence="4" type="ORF">GCM10011496_23870</name>
</gene>
<feature type="domain" description="Response regulatory" evidence="3">
    <location>
        <begin position="1"/>
        <end position="116"/>
    </location>
</feature>
<dbReference type="InterPro" id="IPR050595">
    <property type="entry name" value="Bact_response_regulator"/>
</dbReference>